<name>A0ABZ0LSF8_9ACTN</name>
<dbReference type="Proteomes" id="UP001301731">
    <property type="component" value="Chromosome"/>
</dbReference>
<dbReference type="InterPro" id="IPR007630">
    <property type="entry name" value="RNA_pol_sigma70_r4"/>
</dbReference>
<reference evidence="2 3" key="1">
    <citation type="submission" date="2023-10" db="EMBL/GenBank/DDBJ databases">
        <title>The genome sequence of Streptomyces sp. HUAS YS2.</title>
        <authorList>
            <person name="Mo P."/>
        </authorList>
    </citation>
    <scope>NUCLEOTIDE SEQUENCE [LARGE SCALE GENOMIC DNA]</scope>
    <source>
        <strain evidence="2 3">HUAS YS2</strain>
    </source>
</reference>
<evidence type="ECO:0000313" key="3">
    <source>
        <dbReference type="Proteomes" id="UP001301731"/>
    </source>
</evidence>
<dbReference type="CDD" id="cd06171">
    <property type="entry name" value="Sigma70_r4"/>
    <property type="match status" value="1"/>
</dbReference>
<dbReference type="Pfam" id="PF04545">
    <property type="entry name" value="Sigma70_r4"/>
    <property type="match status" value="1"/>
</dbReference>
<keyword evidence="3" id="KW-1185">Reference proteome</keyword>
<gene>
    <name evidence="2" type="ORF">R2D22_13840</name>
</gene>
<dbReference type="InterPro" id="IPR036388">
    <property type="entry name" value="WH-like_DNA-bd_sf"/>
</dbReference>
<dbReference type="InterPro" id="IPR013324">
    <property type="entry name" value="RNA_pol_sigma_r3/r4-like"/>
</dbReference>
<feature type="domain" description="RNA polymerase sigma-70 region 4" evidence="1">
    <location>
        <begin position="97"/>
        <end position="145"/>
    </location>
</feature>
<dbReference type="EMBL" id="CP137573">
    <property type="protein sequence ID" value="WOX22422.1"/>
    <property type="molecule type" value="Genomic_DNA"/>
</dbReference>
<accession>A0ABZ0LSF8</accession>
<evidence type="ECO:0000313" key="2">
    <source>
        <dbReference type="EMBL" id="WOX22422.1"/>
    </source>
</evidence>
<evidence type="ECO:0000259" key="1">
    <source>
        <dbReference type="Pfam" id="PF04545"/>
    </source>
</evidence>
<protein>
    <submittedName>
        <fullName evidence="2">Sigma factor-like helix-turn-helix DNA-binding protein</fullName>
    </submittedName>
</protein>
<proteinExistence type="predicted"/>
<dbReference type="Gene3D" id="1.10.10.10">
    <property type="entry name" value="Winged helix-like DNA-binding domain superfamily/Winged helix DNA-binding domain"/>
    <property type="match status" value="1"/>
</dbReference>
<organism evidence="2 3">
    <name type="scientific">Streptomyces solicathayae</name>
    <dbReference type="NCBI Taxonomy" id="3081768"/>
    <lineage>
        <taxon>Bacteria</taxon>
        <taxon>Bacillati</taxon>
        <taxon>Actinomycetota</taxon>
        <taxon>Actinomycetes</taxon>
        <taxon>Kitasatosporales</taxon>
        <taxon>Streptomycetaceae</taxon>
        <taxon>Streptomyces</taxon>
    </lineage>
</organism>
<dbReference type="SUPFAM" id="SSF88659">
    <property type="entry name" value="Sigma3 and sigma4 domains of RNA polymerase sigma factors"/>
    <property type="match status" value="1"/>
</dbReference>
<sequence>MGDGRDRNGGQQLRHTREFEAFVAGAGGRLLHAATLLTAETPARNPRAHALLTASLAHTYAHWDRLRGEDPYDRTRTDLAARFARAAWRHHRGHGGVLSRLTPQERLIVVLRVYEGVAEEQTAAMLGLPTERVRAVCARSVAALRRTAPPPSASAQDRAAS</sequence>